<feature type="domain" description="C2H2-type" evidence="12">
    <location>
        <begin position="405"/>
        <end position="432"/>
    </location>
</feature>
<keyword evidence="4" id="KW-0677">Repeat</keyword>
<dbReference type="SMART" id="SM00355">
    <property type="entry name" value="ZnF_C2H2"/>
    <property type="match status" value="6"/>
</dbReference>
<evidence type="ECO:0000256" key="10">
    <source>
        <dbReference type="PROSITE-ProRule" id="PRU00042"/>
    </source>
</evidence>
<dbReference type="PROSITE" id="PS00028">
    <property type="entry name" value="ZINC_FINGER_C2H2_1"/>
    <property type="match status" value="6"/>
</dbReference>
<evidence type="ECO:0000256" key="7">
    <source>
        <dbReference type="ARBA" id="ARBA00023015"/>
    </source>
</evidence>
<dbReference type="EMBL" id="CAJPIN010015244">
    <property type="protein sequence ID" value="CAG2061277.1"/>
    <property type="molecule type" value="Genomic_DNA"/>
</dbReference>
<dbReference type="SUPFAM" id="SSF57667">
    <property type="entry name" value="beta-beta-alpha zinc fingers"/>
    <property type="match status" value="3"/>
</dbReference>
<feature type="domain" description="C2H2-type" evidence="12">
    <location>
        <begin position="344"/>
        <end position="371"/>
    </location>
</feature>
<gene>
    <name evidence="13" type="ORF">TPAB3V08_LOCUS8231</name>
</gene>
<name>A0ABN7P5A0_TIMPD</name>
<sequence>IIPVMGVETIERSSTKRQTYLRKAKLNIKVTPMRHSHGTGSSSVSSTDSQNSYENDQHTAAEDIEFSPPKFRIHKKQKQTRKTLKSAQLKRYCRKFQFGKQQQKMRKKDDLSVVQNKDNVDDLCRPETSSENVYQLKDDSNHLCSLKADASNNPVSDNQDLTLQSGSSDFVGDCTRSKQTSKERETIGKYDGSDKVHPREDNNNSNTSQVNNTNSHSKDQTNYSEEEDISISDSNEAGLRKGVVSNSEDISENTSSYELFTDCLNTYPDSEHNIFKQNINYSELDLIFMCSKCPKKFAQRIDLVRHSSTHSVQKGYQCSICEKWYANKKRLVLHLGHHTEDRSYRCELCGMTFSQMKYLVQHVDTHTRSESYTCDICGHSCSCREKITLHIRGHMNNPYDDIQQHECPLCDKAFCHASGLSRHLLSHTGKTYDCVYCNKKFSDHSTLKRHAIKHSNTEETD</sequence>
<dbReference type="InterPro" id="IPR050636">
    <property type="entry name" value="C2H2-ZF_domain-containing"/>
</dbReference>
<evidence type="ECO:0000259" key="12">
    <source>
        <dbReference type="PROSITE" id="PS50157"/>
    </source>
</evidence>
<feature type="domain" description="C2H2-type" evidence="12">
    <location>
        <begin position="316"/>
        <end position="343"/>
    </location>
</feature>
<accession>A0ABN7P5A0</accession>
<feature type="compositionally biased region" description="Basic and acidic residues" evidence="11">
    <location>
        <begin position="180"/>
        <end position="202"/>
    </location>
</feature>
<proteinExistence type="inferred from homology"/>
<evidence type="ECO:0000256" key="9">
    <source>
        <dbReference type="ARBA" id="ARBA00023242"/>
    </source>
</evidence>
<dbReference type="PANTHER" id="PTHR47772">
    <property type="entry name" value="ZINC FINGER PROTEIN 200"/>
    <property type="match status" value="1"/>
</dbReference>
<evidence type="ECO:0000256" key="6">
    <source>
        <dbReference type="ARBA" id="ARBA00022833"/>
    </source>
</evidence>
<keyword evidence="5 10" id="KW-0863">Zinc-finger</keyword>
<keyword evidence="14" id="KW-1185">Reference proteome</keyword>
<keyword evidence="8" id="KW-0804">Transcription</keyword>
<evidence type="ECO:0000256" key="2">
    <source>
        <dbReference type="ARBA" id="ARBA00006991"/>
    </source>
</evidence>
<dbReference type="InterPro" id="IPR013087">
    <property type="entry name" value="Znf_C2H2_type"/>
</dbReference>
<evidence type="ECO:0000313" key="14">
    <source>
        <dbReference type="Proteomes" id="UP001153148"/>
    </source>
</evidence>
<evidence type="ECO:0000256" key="5">
    <source>
        <dbReference type="ARBA" id="ARBA00022771"/>
    </source>
</evidence>
<keyword evidence="9" id="KW-0539">Nucleus</keyword>
<feature type="compositionally biased region" description="Polar residues" evidence="11">
    <location>
        <begin position="152"/>
        <end position="168"/>
    </location>
</feature>
<dbReference type="PROSITE" id="PS50157">
    <property type="entry name" value="ZINC_FINGER_C2H2_2"/>
    <property type="match status" value="6"/>
</dbReference>
<protein>
    <recommendedName>
        <fullName evidence="12">C2H2-type domain-containing protein</fullName>
    </recommendedName>
</protein>
<dbReference type="PANTHER" id="PTHR47772:SF15">
    <property type="entry name" value="REDUCED EXPRESSION 2-RELATED"/>
    <property type="match status" value="1"/>
</dbReference>
<organism evidence="13 14">
    <name type="scientific">Timema podura</name>
    <name type="common">Walking stick</name>
    <dbReference type="NCBI Taxonomy" id="61482"/>
    <lineage>
        <taxon>Eukaryota</taxon>
        <taxon>Metazoa</taxon>
        <taxon>Ecdysozoa</taxon>
        <taxon>Arthropoda</taxon>
        <taxon>Hexapoda</taxon>
        <taxon>Insecta</taxon>
        <taxon>Pterygota</taxon>
        <taxon>Neoptera</taxon>
        <taxon>Polyneoptera</taxon>
        <taxon>Phasmatodea</taxon>
        <taxon>Timematodea</taxon>
        <taxon>Timematoidea</taxon>
        <taxon>Timematidae</taxon>
        <taxon>Timema</taxon>
    </lineage>
</organism>
<evidence type="ECO:0000256" key="4">
    <source>
        <dbReference type="ARBA" id="ARBA00022737"/>
    </source>
</evidence>
<evidence type="ECO:0000256" key="1">
    <source>
        <dbReference type="ARBA" id="ARBA00004123"/>
    </source>
</evidence>
<dbReference type="Proteomes" id="UP001153148">
    <property type="component" value="Unassembled WGS sequence"/>
</dbReference>
<comment type="similarity">
    <text evidence="2">Belongs to the krueppel C2H2-type zinc-finger protein family.</text>
</comment>
<feature type="compositionally biased region" description="Low complexity" evidence="11">
    <location>
        <begin position="203"/>
        <end position="215"/>
    </location>
</feature>
<feature type="region of interest" description="Disordered" evidence="11">
    <location>
        <begin position="30"/>
        <end position="62"/>
    </location>
</feature>
<feature type="non-terminal residue" evidence="13">
    <location>
        <position position="1"/>
    </location>
</feature>
<comment type="caution">
    <text evidence="13">The sequence shown here is derived from an EMBL/GenBank/DDBJ whole genome shotgun (WGS) entry which is preliminary data.</text>
</comment>
<dbReference type="Pfam" id="PF00096">
    <property type="entry name" value="zf-C2H2"/>
    <property type="match status" value="4"/>
</dbReference>
<keyword evidence="7" id="KW-0805">Transcription regulation</keyword>
<reference evidence="13" key="1">
    <citation type="submission" date="2021-03" db="EMBL/GenBank/DDBJ databases">
        <authorList>
            <person name="Tran Van P."/>
        </authorList>
    </citation>
    <scope>NUCLEOTIDE SEQUENCE</scope>
</reference>
<keyword evidence="6" id="KW-0862">Zinc</keyword>
<dbReference type="Gene3D" id="3.30.160.60">
    <property type="entry name" value="Classic Zinc Finger"/>
    <property type="match status" value="4"/>
</dbReference>
<evidence type="ECO:0000256" key="8">
    <source>
        <dbReference type="ARBA" id="ARBA00023163"/>
    </source>
</evidence>
<dbReference type="InterPro" id="IPR036236">
    <property type="entry name" value="Znf_C2H2_sf"/>
</dbReference>
<evidence type="ECO:0000313" key="13">
    <source>
        <dbReference type="EMBL" id="CAG2061277.1"/>
    </source>
</evidence>
<keyword evidence="3" id="KW-0479">Metal-binding</keyword>
<feature type="compositionally biased region" description="Low complexity" evidence="11">
    <location>
        <begin position="38"/>
        <end position="49"/>
    </location>
</feature>
<evidence type="ECO:0000256" key="3">
    <source>
        <dbReference type="ARBA" id="ARBA00022723"/>
    </source>
</evidence>
<feature type="region of interest" description="Disordered" evidence="11">
    <location>
        <begin position="152"/>
        <end position="235"/>
    </location>
</feature>
<feature type="domain" description="C2H2-type" evidence="12">
    <location>
        <begin position="372"/>
        <end position="399"/>
    </location>
</feature>
<feature type="domain" description="C2H2-type" evidence="12">
    <location>
        <begin position="288"/>
        <end position="315"/>
    </location>
</feature>
<feature type="domain" description="C2H2-type" evidence="12">
    <location>
        <begin position="432"/>
        <end position="459"/>
    </location>
</feature>
<comment type="subcellular location">
    <subcellularLocation>
        <location evidence="1">Nucleus</location>
    </subcellularLocation>
</comment>
<evidence type="ECO:0000256" key="11">
    <source>
        <dbReference type="SAM" id="MobiDB-lite"/>
    </source>
</evidence>